<feature type="transmembrane region" description="Helical" evidence="1">
    <location>
        <begin position="42"/>
        <end position="64"/>
    </location>
</feature>
<accession>A0A3M7PM74</accession>
<reference evidence="2 3" key="1">
    <citation type="journal article" date="2018" name="Sci. Rep.">
        <title>Genomic signatures of local adaptation to the degree of environmental predictability in rotifers.</title>
        <authorList>
            <person name="Franch-Gras L."/>
            <person name="Hahn C."/>
            <person name="Garcia-Roger E.M."/>
            <person name="Carmona M.J."/>
            <person name="Serra M."/>
            <person name="Gomez A."/>
        </authorList>
    </citation>
    <scope>NUCLEOTIDE SEQUENCE [LARGE SCALE GENOMIC DNA]</scope>
    <source>
        <strain evidence="2">HYR1</strain>
    </source>
</reference>
<evidence type="ECO:0000313" key="3">
    <source>
        <dbReference type="Proteomes" id="UP000276133"/>
    </source>
</evidence>
<organism evidence="2 3">
    <name type="scientific">Brachionus plicatilis</name>
    <name type="common">Marine rotifer</name>
    <name type="synonym">Brachionus muelleri</name>
    <dbReference type="NCBI Taxonomy" id="10195"/>
    <lineage>
        <taxon>Eukaryota</taxon>
        <taxon>Metazoa</taxon>
        <taxon>Spiralia</taxon>
        <taxon>Gnathifera</taxon>
        <taxon>Rotifera</taxon>
        <taxon>Eurotatoria</taxon>
        <taxon>Monogononta</taxon>
        <taxon>Pseudotrocha</taxon>
        <taxon>Ploima</taxon>
        <taxon>Brachionidae</taxon>
        <taxon>Brachionus</taxon>
    </lineage>
</organism>
<keyword evidence="3" id="KW-1185">Reference proteome</keyword>
<dbReference type="EMBL" id="REGN01009860">
    <property type="protein sequence ID" value="RNA00216.1"/>
    <property type="molecule type" value="Genomic_DNA"/>
</dbReference>
<comment type="caution">
    <text evidence="2">The sequence shown here is derived from an EMBL/GenBank/DDBJ whole genome shotgun (WGS) entry which is preliminary data.</text>
</comment>
<dbReference type="AlphaFoldDB" id="A0A3M7PM74"/>
<name>A0A3M7PM74_BRAPC</name>
<evidence type="ECO:0000256" key="1">
    <source>
        <dbReference type="SAM" id="Phobius"/>
    </source>
</evidence>
<proteinExistence type="predicted"/>
<keyword evidence="1" id="KW-1133">Transmembrane helix</keyword>
<sequence>MACTVFKITSFYGATLKCELTFSRSSVHLEKKMSIIYKRKKGIICSASIFLAYMQCFYIEQFMLSERPNLIRFSTPFDKLSFN</sequence>
<keyword evidence="1" id="KW-0472">Membrane</keyword>
<protein>
    <submittedName>
        <fullName evidence="2">Uncharacterized protein</fullName>
    </submittedName>
</protein>
<keyword evidence="1" id="KW-0812">Transmembrane</keyword>
<dbReference type="Proteomes" id="UP000276133">
    <property type="component" value="Unassembled WGS sequence"/>
</dbReference>
<evidence type="ECO:0000313" key="2">
    <source>
        <dbReference type="EMBL" id="RNA00216.1"/>
    </source>
</evidence>
<gene>
    <name evidence="2" type="ORF">BpHYR1_047543</name>
</gene>